<accession>A0ABR9EBL2</accession>
<name>A0ABR9EBL2_9GAMM</name>
<keyword evidence="2" id="KW-1185">Reference proteome</keyword>
<evidence type="ECO:0000313" key="2">
    <source>
        <dbReference type="Proteomes" id="UP000615755"/>
    </source>
</evidence>
<comment type="caution">
    <text evidence="1">The sequence shown here is derived from an EMBL/GenBank/DDBJ whole genome shotgun (WGS) entry which is preliminary data.</text>
</comment>
<organism evidence="1 2">
    <name type="scientific">Pseudoalteromonas aurantia 208</name>
    <dbReference type="NCBI Taxonomy" id="1314867"/>
    <lineage>
        <taxon>Bacteria</taxon>
        <taxon>Pseudomonadati</taxon>
        <taxon>Pseudomonadota</taxon>
        <taxon>Gammaproteobacteria</taxon>
        <taxon>Alteromonadales</taxon>
        <taxon>Pseudoalteromonadaceae</taxon>
        <taxon>Pseudoalteromonas</taxon>
    </lineage>
</organism>
<proteinExistence type="predicted"/>
<evidence type="ECO:0000313" key="1">
    <source>
        <dbReference type="EMBL" id="MBE0368396.1"/>
    </source>
</evidence>
<dbReference type="EMBL" id="AQGV01000012">
    <property type="protein sequence ID" value="MBE0368396.1"/>
    <property type="molecule type" value="Genomic_DNA"/>
</dbReference>
<reference evidence="1 2" key="1">
    <citation type="submission" date="2015-03" db="EMBL/GenBank/DDBJ databases">
        <title>Genome sequence of Pseudoalteromonas aurantia.</title>
        <authorList>
            <person name="Xie B.-B."/>
            <person name="Rong J.-C."/>
            <person name="Qin Q.-L."/>
            <person name="Zhang Y.-Z."/>
        </authorList>
    </citation>
    <scope>NUCLEOTIDE SEQUENCE [LARGE SCALE GENOMIC DNA]</scope>
    <source>
        <strain evidence="1 2">208</strain>
    </source>
</reference>
<gene>
    <name evidence="1" type="ORF">PAUR_a1985</name>
</gene>
<protein>
    <submittedName>
        <fullName evidence="1">Uncharacterized protein</fullName>
    </submittedName>
</protein>
<sequence>MNSEVKRGSLSYLWAKQNEYPRYSYLIARMMKVMNQPIYLKTTFY</sequence>
<dbReference type="Proteomes" id="UP000615755">
    <property type="component" value="Unassembled WGS sequence"/>
</dbReference>